<reference evidence="1" key="1">
    <citation type="submission" date="2019-08" db="EMBL/GenBank/DDBJ databases">
        <authorList>
            <person name="Kucharzyk K."/>
            <person name="Murdoch R.W."/>
            <person name="Higgins S."/>
            <person name="Loffler F."/>
        </authorList>
    </citation>
    <scope>NUCLEOTIDE SEQUENCE</scope>
</reference>
<sequence>MPAGTPVNRQWVVKLKDGTIVIDWGDALFQDVHSGDFISANEKEVSHHLENDELDLLIRIGKVTAFNAHTVWFNRLPERPQSTME</sequence>
<proteinExistence type="predicted"/>
<name>A0A644ZLY1_9ZZZZ</name>
<gene>
    <name evidence="1" type="ORF">SDC9_88492</name>
</gene>
<dbReference type="EMBL" id="VSSQ01009506">
    <property type="protein sequence ID" value="MPM41832.1"/>
    <property type="molecule type" value="Genomic_DNA"/>
</dbReference>
<dbReference type="AlphaFoldDB" id="A0A644ZLY1"/>
<comment type="caution">
    <text evidence="1">The sequence shown here is derived from an EMBL/GenBank/DDBJ whole genome shotgun (WGS) entry which is preliminary data.</text>
</comment>
<accession>A0A644ZLY1</accession>
<organism evidence="1">
    <name type="scientific">bioreactor metagenome</name>
    <dbReference type="NCBI Taxonomy" id="1076179"/>
    <lineage>
        <taxon>unclassified sequences</taxon>
        <taxon>metagenomes</taxon>
        <taxon>ecological metagenomes</taxon>
    </lineage>
</organism>
<evidence type="ECO:0000313" key="1">
    <source>
        <dbReference type="EMBL" id="MPM41832.1"/>
    </source>
</evidence>
<protein>
    <submittedName>
        <fullName evidence="1">Uncharacterized protein</fullName>
    </submittedName>
</protein>